<dbReference type="Proteomes" id="UP000002377">
    <property type="component" value="Chromosome"/>
</dbReference>
<keyword evidence="2" id="KW-1185">Reference proteome</keyword>
<gene>
    <name evidence="1" type="ordered locus">TherJR_1586</name>
</gene>
<protein>
    <submittedName>
        <fullName evidence="1">Uncharacterized protein</fullName>
    </submittedName>
</protein>
<dbReference type="RefSeq" id="WP_013120453.1">
    <property type="nucleotide sequence ID" value="NC_014152.1"/>
</dbReference>
<sequence length="52" mass="5705">MVTMNKEAVGGDIPIFFASDQEELSRIASTLAQVLKAMVHDMGNGVYIIVRH</sequence>
<dbReference type="STRING" id="635013.TherJR_1586"/>
<dbReference type="AlphaFoldDB" id="D5XFL7"/>
<dbReference type="Pfam" id="PF21835">
    <property type="entry name" value="YIEGIA_cap"/>
    <property type="match status" value="1"/>
</dbReference>
<dbReference type="EMBL" id="CP002028">
    <property type="protein sequence ID" value="ADG82438.1"/>
    <property type="molecule type" value="Genomic_DNA"/>
</dbReference>
<evidence type="ECO:0000313" key="1">
    <source>
        <dbReference type="EMBL" id="ADG82438.1"/>
    </source>
</evidence>
<proteinExistence type="predicted"/>
<dbReference type="eggNOG" id="ENOG5033C12">
    <property type="taxonomic scope" value="Bacteria"/>
</dbReference>
<dbReference type="HOGENOM" id="CLU_203935_1_0_9"/>
<dbReference type="InterPro" id="IPR054055">
    <property type="entry name" value="YpzH"/>
</dbReference>
<evidence type="ECO:0000313" key="2">
    <source>
        <dbReference type="Proteomes" id="UP000002377"/>
    </source>
</evidence>
<organism evidence="1 2">
    <name type="scientific">Thermincola potens (strain JR)</name>
    <dbReference type="NCBI Taxonomy" id="635013"/>
    <lineage>
        <taxon>Bacteria</taxon>
        <taxon>Bacillati</taxon>
        <taxon>Bacillota</taxon>
        <taxon>Clostridia</taxon>
        <taxon>Eubacteriales</taxon>
        <taxon>Thermincolaceae</taxon>
        <taxon>Thermincola</taxon>
    </lineage>
</organism>
<dbReference type="KEGG" id="tjr:TherJR_1586"/>
<reference evidence="1 2" key="1">
    <citation type="submission" date="2010-05" db="EMBL/GenBank/DDBJ databases">
        <title>Complete sequence of Thermincola sp. JR.</title>
        <authorList>
            <consortium name="US DOE Joint Genome Institute"/>
            <person name="Lucas S."/>
            <person name="Copeland A."/>
            <person name="Lapidus A."/>
            <person name="Cheng J.-F."/>
            <person name="Bruce D."/>
            <person name="Goodwin L."/>
            <person name="Pitluck S."/>
            <person name="Chertkov O."/>
            <person name="Detter J.C."/>
            <person name="Han C."/>
            <person name="Tapia R."/>
            <person name="Land M."/>
            <person name="Hauser L."/>
            <person name="Kyrpides N."/>
            <person name="Mikhailova N."/>
            <person name="Hazen T.C."/>
            <person name="Woyke T."/>
        </authorList>
    </citation>
    <scope>NUCLEOTIDE SEQUENCE [LARGE SCALE GENOMIC DNA]</scope>
    <source>
        <strain evidence="1 2">JR</strain>
    </source>
</reference>
<name>D5XFL7_THEPJ</name>
<accession>D5XFL7</accession>